<evidence type="ECO:0000313" key="1">
    <source>
        <dbReference type="EMBL" id="KAK7402144.1"/>
    </source>
</evidence>
<reference evidence="1 2" key="1">
    <citation type="submission" date="2024-01" db="EMBL/GenBank/DDBJ databases">
        <title>The genomes of 5 underutilized Papilionoideae crops provide insights into root nodulation and disease resistanc.</title>
        <authorList>
            <person name="Jiang F."/>
        </authorList>
    </citation>
    <scope>NUCLEOTIDE SEQUENCE [LARGE SCALE GENOMIC DNA]</scope>
    <source>
        <strain evidence="1">DUOXIRENSHENG_FW03</strain>
        <tissue evidence="1">Leaves</tissue>
    </source>
</reference>
<accession>A0AAN9XQD2</accession>
<dbReference type="AlphaFoldDB" id="A0AAN9XQD2"/>
<comment type="caution">
    <text evidence="1">The sequence shown here is derived from an EMBL/GenBank/DDBJ whole genome shotgun (WGS) entry which is preliminary data.</text>
</comment>
<gene>
    <name evidence="1" type="ORF">VNO78_14175</name>
</gene>
<evidence type="ECO:0000313" key="2">
    <source>
        <dbReference type="Proteomes" id="UP001386955"/>
    </source>
</evidence>
<organism evidence="1 2">
    <name type="scientific">Psophocarpus tetragonolobus</name>
    <name type="common">Winged bean</name>
    <name type="synonym">Dolichos tetragonolobus</name>
    <dbReference type="NCBI Taxonomy" id="3891"/>
    <lineage>
        <taxon>Eukaryota</taxon>
        <taxon>Viridiplantae</taxon>
        <taxon>Streptophyta</taxon>
        <taxon>Embryophyta</taxon>
        <taxon>Tracheophyta</taxon>
        <taxon>Spermatophyta</taxon>
        <taxon>Magnoliopsida</taxon>
        <taxon>eudicotyledons</taxon>
        <taxon>Gunneridae</taxon>
        <taxon>Pentapetalae</taxon>
        <taxon>rosids</taxon>
        <taxon>fabids</taxon>
        <taxon>Fabales</taxon>
        <taxon>Fabaceae</taxon>
        <taxon>Papilionoideae</taxon>
        <taxon>50 kb inversion clade</taxon>
        <taxon>NPAAA clade</taxon>
        <taxon>indigoferoid/millettioid clade</taxon>
        <taxon>Phaseoleae</taxon>
        <taxon>Psophocarpus</taxon>
    </lineage>
</organism>
<dbReference type="Proteomes" id="UP001386955">
    <property type="component" value="Unassembled WGS sequence"/>
</dbReference>
<protein>
    <submittedName>
        <fullName evidence="1">Uncharacterized protein</fullName>
    </submittedName>
</protein>
<name>A0AAN9XQD2_PSOTE</name>
<sequence>MKDFLGEVIVLEVNKEVFKARQNAVGEVAELLTWQVQKEKDNENDVVCCLLCVVHFLSKCRLQFHLTKGDGDGGNP</sequence>
<keyword evidence="2" id="KW-1185">Reference proteome</keyword>
<proteinExistence type="predicted"/>
<dbReference type="EMBL" id="JAYMYS010000003">
    <property type="protein sequence ID" value="KAK7402144.1"/>
    <property type="molecule type" value="Genomic_DNA"/>
</dbReference>